<dbReference type="PANTHER" id="PTHR47129:SF1">
    <property type="entry name" value="NMRA-LIKE DOMAIN-CONTAINING PROTEIN"/>
    <property type="match status" value="1"/>
</dbReference>
<keyword evidence="3" id="KW-1185">Reference proteome</keyword>
<sequence length="286" mass="29744">MIVITAASGQLGRLTLEDLLSRGVPAGEIRAVVRERAKLADFAERGVEVLEGDYTDRESLVKALAGAEKYLLISSAGSDEDRIGHHLNAIAAAREAGVGHLVYTSIPEAETNPIGFAWVHRDTEKAIRESGLPFTFLRNNWYFENATGSLGAAVEHGALIGAAGEGRVGYAARADYAAAAAAVLAGEGHEGQVYELTGDVAISQADLAAEVSRQSGKEVGFVNLPEGEYAKALEGFGLPSFLAAALAEADVRISEGALAATTDTLATLIGRPTTTLADAVAQGLRA</sequence>
<dbReference type="Proteomes" id="UP000675781">
    <property type="component" value="Unassembled WGS sequence"/>
</dbReference>
<evidence type="ECO:0000313" key="2">
    <source>
        <dbReference type="EMBL" id="MBR7836720.1"/>
    </source>
</evidence>
<dbReference type="SUPFAM" id="SSF51735">
    <property type="entry name" value="NAD(P)-binding Rossmann-fold domains"/>
    <property type="match status" value="1"/>
</dbReference>
<evidence type="ECO:0000313" key="3">
    <source>
        <dbReference type="Proteomes" id="UP000675781"/>
    </source>
</evidence>
<dbReference type="Gene3D" id="3.90.25.10">
    <property type="entry name" value="UDP-galactose 4-epimerase, domain 1"/>
    <property type="match status" value="1"/>
</dbReference>
<accession>A0A941EQP7</accession>
<dbReference type="Pfam" id="PF13460">
    <property type="entry name" value="NAD_binding_10"/>
    <property type="match status" value="1"/>
</dbReference>
<evidence type="ECO:0000259" key="1">
    <source>
        <dbReference type="Pfam" id="PF13460"/>
    </source>
</evidence>
<dbReference type="RefSeq" id="WP_212531194.1">
    <property type="nucleotide sequence ID" value="NZ_JAGSOG010000157.1"/>
</dbReference>
<organism evidence="2 3">
    <name type="scientific">Actinospica durhamensis</name>
    <dbReference type="NCBI Taxonomy" id="1508375"/>
    <lineage>
        <taxon>Bacteria</taxon>
        <taxon>Bacillati</taxon>
        <taxon>Actinomycetota</taxon>
        <taxon>Actinomycetes</taxon>
        <taxon>Catenulisporales</taxon>
        <taxon>Actinospicaceae</taxon>
        <taxon>Actinospica</taxon>
    </lineage>
</organism>
<comment type="caution">
    <text evidence="2">The sequence shown here is derived from an EMBL/GenBank/DDBJ whole genome shotgun (WGS) entry which is preliminary data.</text>
</comment>
<dbReference type="EMBL" id="JAGSOG010000157">
    <property type="protein sequence ID" value="MBR7836720.1"/>
    <property type="molecule type" value="Genomic_DNA"/>
</dbReference>
<feature type="domain" description="NAD(P)-binding" evidence="1">
    <location>
        <begin position="7"/>
        <end position="185"/>
    </location>
</feature>
<dbReference type="AlphaFoldDB" id="A0A941EQP7"/>
<dbReference type="PANTHER" id="PTHR47129">
    <property type="entry name" value="QUINONE OXIDOREDUCTASE 2"/>
    <property type="match status" value="1"/>
</dbReference>
<dbReference type="InterPro" id="IPR052718">
    <property type="entry name" value="NmrA-type_oxidoreductase"/>
</dbReference>
<dbReference type="Gene3D" id="3.40.50.720">
    <property type="entry name" value="NAD(P)-binding Rossmann-like Domain"/>
    <property type="match status" value="1"/>
</dbReference>
<proteinExistence type="predicted"/>
<reference evidence="2" key="1">
    <citation type="submission" date="2021-04" db="EMBL/GenBank/DDBJ databases">
        <title>Genome based classification of Actinospica acidithermotolerans sp. nov., an actinobacterium isolated from an Indonesian hot spring.</title>
        <authorList>
            <person name="Kusuma A.B."/>
            <person name="Putra K.E."/>
            <person name="Nafisah S."/>
            <person name="Loh J."/>
            <person name="Nouioui I."/>
            <person name="Goodfellow M."/>
        </authorList>
    </citation>
    <scope>NUCLEOTIDE SEQUENCE</scope>
    <source>
        <strain evidence="2">CSCA 57</strain>
    </source>
</reference>
<name>A0A941EQP7_9ACTN</name>
<dbReference type="InterPro" id="IPR016040">
    <property type="entry name" value="NAD(P)-bd_dom"/>
</dbReference>
<dbReference type="InterPro" id="IPR036291">
    <property type="entry name" value="NAD(P)-bd_dom_sf"/>
</dbReference>
<gene>
    <name evidence="2" type="ORF">KDL01_25795</name>
</gene>
<protein>
    <submittedName>
        <fullName evidence="2">SDR family oxidoreductase</fullName>
    </submittedName>
</protein>
<dbReference type="CDD" id="cd05269">
    <property type="entry name" value="TMR_SDR_a"/>
    <property type="match status" value="1"/>
</dbReference>